<sequence length="152" mass="17702">MAKKRKRRSKDNFIRNVLIIFGSMFVILIGMLIIYNITSDELKYKDFENVSSYEEVKNISDQKYLLYYYSDSCPYCQQIKATSLNFFDENKDELPVYMLDADRIRGSKDSLNLPFGESLSSTPTLMVVENGIITQFLVGTVEIQNYYDNYGK</sequence>
<keyword evidence="1" id="KW-0812">Transmembrane</keyword>
<dbReference type="AlphaFoldDB" id="A0A7L7KR88"/>
<dbReference type="RefSeq" id="WP_258877025.1">
    <property type="nucleotide sequence ID" value="NZ_CP048914.1"/>
</dbReference>
<dbReference type="EMBL" id="CP048914">
    <property type="protein sequence ID" value="QMS85243.1"/>
    <property type="molecule type" value="Genomic_DNA"/>
</dbReference>
<dbReference type="Pfam" id="PF00085">
    <property type="entry name" value="Thioredoxin"/>
    <property type="match status" value="1"/>
</dbReference>
<feature type="domain" description="Thioredoxin" evidence="2">
    <location>
        <begin position="54"/>
        <end position="142"/>
    </location>
</feature>
<dbReference type="CDD" id="cd02947">
    <property type="entry name" value="TRX_family"/>
    <property type="match status" value="1"/>
</dbReference>
<evidence type="ECO:0000256" key="1">
    <source>
        <dbReference type="SAM" id="Phobius"/>
    </source>
</evidence>
<evidence type="ECO:0000313" key="4">
    <source>
        <dbReference type="Proteomes" id="UP000514720"/>
    </source>
</evidence>
<evidence type="ECO:0000313" key="3">
    <source>
        <dbReference type="EMBL" id="QMS85243.1"/>
    </source>
</evidence>
<gene>
    <name evidence="3" type="ORF">G4Z02_05600</name>
</gene>
<accession>A0A7L7KR88</accession>
<keyword evidence="1" id="KW-0472">Membrane</keyword>
<organism evidence="3 4">
    <name type="scientific">Candidatus Xianfuyuplasma coldseepsis</name>
    <dbReference type="NCBI Taxonomy" id="2782163"/>
    <lineage>
        <taxon>Bacteria</taxon>
        <taxon>Bacillati</taxon>
        <taxon>Mycoplasmatota</taxon>
        <taxon>Mollicutes</taxon>
        <taxon>Candidatus Izemoplasmatales</taxon>
        <taxon>Candidatus Izemoplasmataceae</taxon>
        <taxon>Candidatus Xianfuyuplasma</taxon>
    </lineage>
</organism>
<dbReference type="Gene3D" id="3.40.30.10">
    <property type="entry name" value="Glutaredoxin"/>
    <property type="match status" value="1"/>
</dbReference>
<dbReference type="InterPro" id="IPR013766">
    <property type="entry name" value="Thioredoxin_domain"/>
</dbReference>
<proteinExistence type="predicted"/>
<name>A0A7L7KR88_9MOLU</name>
<protein>
    <submittedName>
        <fullName evidence="3">Thioredoxin family protein</fullName>
    </submittedName>
</protein>
<dbReference type="Proteomes" id="UP000514720">
    <property type="component" value="Chromosome"/>
</dbReference>
<dbReference type="SUPFAM" id="SSF52833">
    <property type="entry name" value="Thioredoxin-like"/>
    <property type="match status" value="1"/>
</dbReference>
<evidence type="ECO:0000259" key="2">
    <source>
        <dbReference type="Pfam" id="PF00085"/>
    </source>
</evidence>
<reference evidence="3 4" key="1">
    <citation type="submission" date="2020-02" db="EMBL/GenBank/DDBJ databases">
        <authorList>
            <person name="Zheng R.K."/>
            <person name="Sun C.M."/>
        </authorList>
    </citation>
    <scope>NUCLEOTIDE SEQUENCE [LARGE SCALE GENOMIC DNA]</scope>
    <source>
        <strain evidence="4">zrk13</strain>
    </source>
</reference>
<keyword evidence="1" id="KW-1133">Transmembrane helix</keyword>
<keyword evidence="4" id="KW-1185">Reference proteome</keyword>
<dbReference type="InterPro" id="IPR036249">
    <property type="entry name" value="Thioredoxin-like_sf"/>
</dbReference>
<feature type="transmembrane region" description="Helical" evidence="1">
    <location>
        <begin position="12"/>
        <end position="35"/>
    </location>
</feature>
<dbReference type="KEGG" id="xcl:G4Z02_05600"/>